<reference evidence="2 3" key="1">
    <citation type="submission" date="2018-06" db="EMBL/GenBank/DDBJ databases">
        <authorList>
            <consortium name="Pathogen Informatics"/>
            <person name="Doyle S."/>
        </authorList>
    </citation>
    <scope>NUCLEOTIDE SEQUENCE [LARGE SCALE GENOMIC DNA]</scope>
    <source>
        <strain evidence="2 3">NCTC10638</strain>
    </source>
</reference>
<dbReference type="AlphaFoldDB" id="A0A378N826"/>
<evidence type="ECO:0000313" key="2">
    <source>
        <dbReference type="EMBL" id="STY64603.1"/>
    </source>
</evidence>
<gene>
    <name evidence="2" type="ORF">NCTC10638_03792</name>
</gene>
<evidence type="ECO:0000313" key="3">
    <source>
        <dbReference type="Proteomes" id="UP000254802"/>
    </source>
</evidence>
<feature type="compositionally biased region" description="Basic residues" evidence="1">
    <location>
        <begin position="27"/>
        <end position="37"/>
    </location>
</feature>
<name>A0A378N826_MANHA</name>
<dbReference type="Proteomes" id="UP000254802">
    <property type="component" value="Unassembled WGS sequence"/>
</dbReference>
<protein>
    <submittedName>
        <fullName evidence="2">Uncharacterized protein</fullName>
    </submittedName>
</protein>
<feature type="region of interest" description="Disordered" evidence="1">
    <location>
        <begin position="1"/>
        <end position="45"/>
    </location>
</feature>
<dbReference type="EMBL" id="UGPN01000002">
    <property type="protein sequence ID" value="STY64603.1"/>
    <property type="molecule type" value="Genomic_DNA"/>
</dbReference>
<accession>A0A378N826</accession>
<sequence>MNPLEPKPEEIAKENNGYALEDLKDGRRQHHREKRRTIIQLYTNA</sequence>
<evidence type="ECO:0000256" key="1">
    <source>
        <dbReference type="SAM" id="MobiDB-lite"/>
    </source>
</evidence>
<proteinExistence type="predicted"/>
<feature type="compositionally biased region" description="Basic and acidic residues" evidence="1">
    <location>
        <begin position="1"/>
        <end position="13"/>
    </location>
</feature>
<organism evidence="2 3">
    <name type="scientific">Mannheimia haemolytica</name>
    <name type="common">Pasteurella haemolytica</name>
    <dbReference type="NCBI Taxonomy" id="75985"/>
    <lineage>
        <taxon>Bacteria</taxon>
        <taxon>Pseudomonadati</taxon>
        <taxon>Pseudomonadota</taxon>
        <taxon>Gammaproteobacteria</taxon>
        <taxon>Pasteurellales</taxon>
        <taxon>Pasteurellaceae</taxon>
        <taxon>Mannheimia</taxon>
    </lineage>
</organism>